<dbReference type="AlphaFoldDB" id="A0A5C3EZJ5"/>
<sequence length="416" mass="45800">MQVISHTSLSFSRLVRYLSRPHNLPSALHTRNTLLSAYCGQELYPPAADRDVDDAARWRTLVGFLNSSAHAVTAVGPVPREVLVDAVSNGTHAATGQDEPDEPDGPWGLIVTAMRWKMPAGTPKPPRIQIWLNPRPPTSTATEHEWQQRRRALATWIFAEWLPQYARAIHQAAIADPSGADASRPREATNGKVEMQSIVFSGMERYLVDLCRQIIAQDGPAGGRGGSVQWENPCFQFLRRVEPDRAPEVALPDEWHEGPITEDDVELVRSSNKLAFPIEMVRSRVHISVLLRHRGDGHAGQSRAMGWAYTHEDLSIGSLNVVPEYRRSKAFGRGVGATVVARLEPKIVAAARAALEAAGVAQPATSTPAHDDAGPFDWTPCCAMVEEDNAVSRAFFTRLGYQQVLRNSWIGIQVPV</sequence>
<keyword evidence="2" id="KW-1185">Reference proteome</keyword>
<accession>A0A5C3EZJ5</accession>
<name>A0A5C3EZJ5_9BASI</name>
<gene>
    <name evidence="1" type="ORF">PSFLO_03179</name>
</gene>
<evidence type="ECO:0000313" key="1">
    <source>
        <dbReference type="EMBL" id="SPO37703.1"/>
    </source>
</evidence>
<evidence type="ECO:0000313" key="2">
    <source>
        <dbReference type="Proteomes" id="UP000323386"/>
    </source>
</evidence>
<dbReference type="Gene3D" id="3.40.630.30">
    <property type="match status" value="1"/>
</dbReference>
<dbReference type="OrthoDB" id="3342786at2759"/>
<dbReference type="EMBL" id="OOIP01000007">
    <property type="protein sequence ID" value="SPO37703.1"/>
    <property type="molecule type" value="Genomic_DNA"/>
</dbReference>
<protein>
    <submittedName>
        <fullName evidence="1">Uncharacterized protein</fullName>
    </submittedName>
</protein>
<dbReference type="InterPro" id="IPR016181">
    <property type="entry name" value="Acyl_CoA_acyltransferase"/>
</dbReference>
<dbReference type="Proteomes" id="UP000323386">
    <property type="component" value="Unassembled WGS sequence"/>
</dbReference>
<organism evidence="1 2">
    <name type="scientific">Pseudozyma flocculosa</name>
    <dbReference type="NCBI Taxonomy" id="84751"/>
    <lineage>
        <taxon>Eukaryota</taxon>
        <taxon>Fungi</taxon>
        <taxon>Dikarya</taxon>
        <taxon>Basidiomycota</taxon>
        <taxon>Ustilaginomycotina</taxon>
        <taxon>Ustilaginomycetes</taxon>
        <taxon>Ustilaginales</taxon>
        <taxon>Ustilaginaceae</taxon>
        <taxon>Pseudozyma</taxon>
    </lineage>
</organism>
<reference evidence="1 2" key="1">
    <citation type="submission" date="2018-03" db="EMBL/GenBank/DDBJ databases">
        <authorList>
            <person name="Guldener U."/>
        </authorList>
    </citation>
    <scope>NUCLEOTIDE SEQUENCE [LARGE SCALE GENOMIC DNA]</scope>
    <source>
        <strain evidence="1 2">DAOM196992</strain>
    </source>
</reference>
<proteinExistence type="predicted"/>
<dbReference type="SUPFAM" id="SSF55729">
    <property type="entry name" value="Acyl-CoA N-acyltransferases (Nat)"/>
    <property type="match status" value="1"/>
</dbReference>